<evidence type="ECO:0000313" key="2">
    <source>
        <dbReference type="EMBL" id="GAH25600.1"/>
    </source>
</evidence>
<dbReference type="Pfam" id="PF00534">
    <property type="entry name" value="Glycos_transf_1"/>
    <property type="match status" value="1"/>
</dbReference>
<evidence type="ECO:0000259" key="1">
    <source>
        <dbReference type="Pfam" id="PF00534"/>
    </source>
</evidence>
<reference evidence="2" key="1">
    <citation type="journal article" date="2014" name="Front. Microbiol.">
        <title>High frequency of phylogenetically diverse reductive dehalogenase-homologous genes in deep subseafloor sedimentary metagenomes.</title>
        <authorList>
            <person name="Kawai M."/>
            <person name="Futagami T."/>
            <person name="Toyoda A."/>
            <person name="Takaki Y."/>
            <person name="Nishi S."/>
            <person name="Hori S."/>
            <person name="Arai W."/>
            <person name="Tsubouchi T."/>
            <person name="Morono Y."/>
            <person name="Uchiyama I."/>
            <person name="Ito T."/>
            <person name="Fujiyama A."/>
            <person name="Inagaki F."/>
            <person name="Takami H."/>
        </authorList>
    </citation>
    <scope>NUCLEOTIDE SEQUENCE</scope>
    <source>
        <strain evidence="2">Expedition CK06-06</strain>
    </source>
</reference>
<dbReference type="AlphaFoldDB" id="X1EZ50"/>
<accession>X1EZ50</accession>
<dbReference type="InterPro" id="IPR050194">
    <property type="entry name" value="Glycosyltransferase_grp1"/>
</dbReference>
<organism evidence="2">
    <name type="scientific">marine sediment metagenome</name>
    <dbReference type="NCBI Taxonomy" id="412755"/>
    <lineage>
        <taxon>unclassified sequences</taxon>
        <taxon>metagenomes</taxon>
        <taxon>ecological metagenomes</taxon>
    </lineage>
</organism>
<dbReference type="GO" id="GO:0016757">
    <property type="term" value="F:glycosyltransferase activity"/>
    <property type="evidence" value="ECO:0007669"/>
    <property type="project" value="InterPro"/>
</dbReference>
<name>X1EZ50_9ZZZZ</name>
<comment type="caution">
    <text evidence="2">The sequence shown here is derived from an EMBL/GenBank/DDBJ whole genome shotgun (WGS) entry which is preliminary data.</text>
</comment>
<dbReference type="PANTHER" id="PTHR45947">
    <property type="entry name" value="SULFOQUINOVOSYL TRANSFERASE SQD2"/>
    <property type="match status" value="1"/>
</dbReference>
<dbReference type="InterPro" id="IPR001296">
    <property type="entry name" value="Glyco_trans_1"/>
</dbReference>
<dbReference type="PANTHER" id="PTHR45947:SF3">
    <property type="entry name" value="SULFOQUINOVOSYL TRANSFERASE SQD2"/>
    <property type="match status" value="1"/>
</dbReference>
<sequence length="183" mass="20599">EVKGKKILFLGRHDTRKGLGQLLHAFKLLRKEMNVYLIVAGTGPEKSTCENFVKQHRLTEHVHFLGFIPKEDIPSVYRSCDIYCSPALGGETFGIVLIEAMASGIPVVASNIDGYKQVIKDGINGLLCNPHSPEDIKDKISSLLSDNTLRIRLITEGLHTVSQYEWKRVSQRIYEIYEDVTSK</sequence>
<feature type="domain" description="Glycosyl transferase family 1" evidence="1">
    <location>
        <begin position="3"/>
        <end position="157"/>
    </location>
</feature>
<dbReference type="SUPFAM" id="SSF53756">
    <property type="entry name" value="UDP-Glycosyltransferase/glycogen phosphorylase"/>
    <property type="match status" value="1"/>
</dbReference>
<feature type="non-terminal residue" evidence="2">
    <location>
        <position position="1"/>
    </location>
</feature>
<dbReference type="Gene3D" id="3.40.50.2000">
    <property type="entry name" value="Glycogen Phosphorylase B"/>
    <property type="match status" value="1"/>
</dbReference>
<proteinExistence type="predicted"/>
<dbReference type="CDD" id="cd03801">
    <property type="entry name" value="GT4_PimA-like"/>
    <property type="match status" value="1"/>
</dbReference>
<gene>
    <name evidence="2" type="ORF">S03H2_00197</name>
</gene>
<dbReference type="EMBL" id="BARU01000020">
    <property type="protein sequence ID" value="GAH25600.1"/>
    <property type="molecule type" value="Genomic_DNA"/>
</dbReference>
<protein>
    <recommendedName>
        <fullName evidence="1">Glycosyl transferase family 1 domain-containing protein</fullName>
    </recommendedName>
</protein>